<evidence type="ECO:0000256" key="1">
    <source>
        <dbReference type="SAM" id="MobiDB-lite"/>
    </source>
</evidence>
<reference evidence="2 3" key="1">
    <citation type="submission" date="2014-06" db="EMBL/GenBank/DDBJ databases">
        <title>Evolutionary Origins and Diversification of the Mycorrhizal Mutualists.</title>
        <authorList>
            <consortium name="DOE Joint Genome Institute"/>
            <consortium name="Mycorrhizal Genomics Consortium"/>
            <person name="Kohler A."/>
            <person name="Kuo A."/>
            <person name="Nagy L.G."/>
            <person name="Floudas D."/>
            <person name="Copeland A."/>
            <person name="Barry K.W."/>
            <person name="Cichocki N."/>
            <person name="Veneault-Fourrey C."/>
            <person name="LaButti K."/>
            <person name="Lindquist E.A."/>
            <person name="Lipzen A."/>
            <person name="Lundell T."/>
            <person name="Morin E."/>
            <person name="Murat C."/>
            <person name="Riley R."/>
            <person name="Ohm R."/>
            <person name="Sun H."/>
            <person name="Tunlid A."/>
            <person name="Henrissat B."/>
            <person name="Grigoriev I.V."/>
            <person name="Hibbett D.S."/>
            <person name="Martin F."/>
        </authorList>
    </citation>
    <scope>NUCLEOTIDE SEQUENCE [LARGE SCALE GENOMIC DNA]</scope>
    <source>
        <strain evidence="2 3">SS14</strain>
    </source>
</reference>
<proteinExistence type="predicted"/>
<dbReference type="EMBL" id="KN837163">
    <property type="protein sequence ID" value="KIJ38120.1"/>
    <property type="molecule type" value="Genomic_DNA"/>
</dbReference>
<sequence>MALIRALPSEEYSAFISHLLLLDKLEKTTVHQALITEELQRQRRAGDIPSSSQALSATSAKPIKCDFCSMNNHTMDKCFAFERAKKQAHENAVKPRRARYANKAQESPSTASTPTPITSAPKQETAQSAVTEFAGNASALPTGLSDPLQLNADFDWTADTGATSHMTPH</sequence>
<evidence type="ECO:0000313" key="2">
    <source>
        <dbReference type="EMBL" id="KIJ38120.1"/>
    </source>
</evidence>
<dbReference type="HOGENOM" id="CLU_086752_0_0_1"/>
<keyword evidence="3" id="KW-1185">Reference proteome</keyword>
<feature type="region of interest" description="Disordered" evidence="1">
    <location>
        <begin position="89"/>
        <end position="128"/>
    </location>
</feature>
<dbReference type="Proteomes" id="UP000054279">
    <property type="component" value="Unassembled WGS sequence"/>
</dbReference>
<protein>
    <submittedName>
        <fullName evidence="2">Unplaced genomic scaffold SPHSTscaffold_88, whole genome shotgun sequence</fullName>
    </submittedName>
</protein>
<dbReference type="OrthoDB" id="3064903at2759"/>
<organism evidence="2 3">
    <name type="scientific">Sphaerobolus stellatus (strain SS14)</name>
    <dbReference type="NCBI Taxonomy" id="990650"/>
    <lineage>
        <taxon>Eukaryota</taxon>
        <taxon>Fungi</taxon>
        <taxon>Dikarya</taxon>
        <taxon>Basidiomycota</taxon>
        <taxon>Agaricomycotina</taxon>
        <taxon>Agaricomycetes</taxon>
        <taxon>Phallomycetidae</taxon>
        <taxon>Geastrales</taxon>
        <taxon>Sphaerobolaceae</taxon>
        <taxon>Sphaerobolus</taxon>
    </lineage>
</organism>
<dbReference type="AlphaFoldDB" id="A0A0C9VK71"/>
<accession>A0A0C9VK71</accession>
<feature type="compositionally biased region" description="Low complexity" evidence="1">
    <location>
        <begin position="107"/>
        <end position="121"/>
    </location>
</feature>
<gene>
    <name evidence="2" type="ORF">M422DRAFT_177052</name>
</gene>
<evidence type="ECO:0000313" key="3">
    <source>
        <dbReference type="Proteomes" id="UP000054279"/>
    </source>
</evidence>
<name>A0A0C9VK71_SPHS4</name>
<feature type="non-terminal residue" evidence="2">
    <location>
        <position position="169"/>
    </location>
</feature>